<evidence type="ECO:0000256" key="5">
    <source>
        <dbReference type="ARBA" id="ARBA00022692"/>
    </source>
</evidence>
<keyword evidence="7 8" id="KW-0472">Membrane</keyword>
<evidence type="ECO:0000256" key="1">
    <source>
        <dbReference type="ARBA" id="ARBA00004651"/>
    </source>
</evidence>
<dbReference type="GO" id="GO:0005886">
    <property type="term" value="C:plasma membrane"/>
    <property type="evidence" value="ECO:0007669"/>
    <property type="project" value="UniProtKB-SubCell"/>
</dbReference>
<feature type="transmembrane region" description="Helical" evidence="8">
    <location>
        <begin position="129"/>
        <end position="153"/>
    </location>
</feature>
<keyword evidence="4" id="KW-0762">Sugar transport</keyword>
<dbReference type="RefSeq" id="WP_050353908.1">
    <property type="nucleotide sequence ID" value="NZ_LGSS01000001.1"/>
</dbReference>
<evidence type="ECO:0000256" key="3">
    <source>
        <dbReference type="ARBA" id="ARBA00022475"/>
    </source>
</evidence>
<dbReference type="Pfam" id="PF13303">
    <property type="entry name" value="PTS_EIIC_2"/>
    <property type="match status" value="1"/>
</dbReference>
<feature type="transmembrane region" description="Helical" evidence="8">
    <location>
        <begin position="61"/>
        <end position="84"/>
    </location>
</feature>
<dbReference type="STRING" id="1503.CLPU_1c03530"/>
<name>A0A0L0WFD1_GOTPU</name>
<feature type="transmembrane region" description="Helical" evidence="8">
    <location>
        <begin position="303"/>
        <end position="325"/>
    </location>
</feature>
<feature type="transmembrane region" description="Helical" evidence="8">
    <location>
        <begin position="173"/>
        <end position="192"/>
    </location>
</feature>
<keyword evidence="3" id="KW-1003">Cell membrane</keyword>
<keyword evidence="2" id="KW-0813">Transport</keyword>
<feature type="domain" description="Phosphotransferase system EIIC" evidence="9">
    <location>
        <begin position="30"/>
        <end position="333"/>
    </location>
</feature>
<evidence type="ECO:0000313" key="10">
    <source>
        <dbReference type="EMBL" id="KNF10188.1"/>
    </source>
</evidence>
<feature type="transmembrane region" description="Helical" evidence="8">
    <location>
        <begin position="90"/>
        <end position="117"/>
    </location>
</feature>
<evidence type="ECO:0000259" key="9">
    <source>
        <dbReference type="Pfam" id="PF13303"/>
    </source>
</evidence>
<dbReference type="GO" id="GO:0009401">
    <property type="term" value="P:phosphoenolpyruvate-dependent sugar phosphotransferase system"/>
    <property type="evidence" value="ECO:0007669"/>
    <property type="project" value="InterPro"/>
</dbReference>
<dbReference type="EMBL" id="LGSS01000001">
    <property type="protein sequence ID" value="KNF10188.1"/>
    <property type="molecule type" value="Genomic_DNA"/>
</dbReference>
<dbReference type="PATRIC" id="fig|1503.3.peg.1231"/>
<dbReference type="PANTHER" id="PTHR40063:SF1">
    <property type="entry name" value="MEMBRANE PROTEIN"/>
    <property type="match status" value="1"/>
</dbReference>
<sequence>MLTIIKGLGLLVFALILFSVFSFKAPKGDKAMSGLAGAAVATFLVEAIHKYISGDFIGIKFLGEVGASSGSLSGTIAASLVAISMGANPIYALIGGAALINVGILPGFIAGYVLGLIIPIFEKKVPEGINVVLGAIIFAPLSRIIALGVAPFVDNTLVSIGNMVTLAAEQSPYIMGFLLGGIMKVICASPLSSMALTAMIGLKGLAMGISTIASFGGAFANAITFKRLKLGGKGNIIGVLLEPLTQAHIITANPVSIYGSSFLGGGLAGLIAAHFGIINNAPGTASPIPGMLTPFAFNEPSKVLIVLLLAVIVGNVGGFIGSSIVKFAKKKKVNNMEPSSLAE</sequence>
<dbReference type="GO" id="GO:0008982">
    <property type="term" value="F:protein-N(PI)-phosphohistidine-sugar phosphotransferase activity"/>
    <property type="evidence" value="ECO:0007669"/>
    <property type="project" value="InterPro"/>
</dbReference>
<gene>
    <name evidence="10" type="ORF">CLPU_1c03530</name>
</gene>
<dbReference type="InterPro" id="IPR003352">
    <property type="entry name" value="PTS_EIIC"/>
</dbReference>
<evidence type="ECO:0000256" key="7">
    <source>
        <dbReference type="ARBA" id="ARBA00023136"/>
    </source>
</evidence>
<organism evidence="10 11">
    <name type="scientific">Gottschalkia purinilytica</name>
    <name type="common">Clostridium purinilyticum</name>
    <dbReference type="NCBI Taxonomy" id="1503"/>
    <lineage>
        <taxon>Bacteria</taxon>
        <taxon>Bacillati</taxon>
        <taxon>Bacillota</taxon>
        <taxon>Tissierellia</taxon>
        <taxon>Tissierellales</taxon>
        <taxon>Gottschalkiaceae</taxon>
        <taxon>Gottschalkia</taxon>
    </lineage>
</organism>
<evidence type="ECO:0000256" key="4">
    <source>
        <dbReference type="ARBA" id="ARBA00022597"/>
    </source>
</evidence>
<keyword evidence="11" id="KW-1185">Reference proteome</keyword>
<feature type="transmembrane region" description="Helical" evidence="8">
    <location>
        <begin position="32"/>
        <end position="49"/>
    </location>
</feature>
<evidence type="ECO:0000313" key="11">
    <source>
        <dbReference type="Proteomes" id="UP000037267"/>
    </source>
</evidence>
<keyword evidence="6 8" id="KW-1133">Transmembrane helix</keyword>
<proteinExistence type="predicted"/>
<protein>
    <submittedName>
        <fullName evidence="10">Phosphotransferase system, fructose-specific IIC component</fullName>
    </submittedName>
</protein>
<accession>A0A0L0WFD1</accession>
<keyword evidence="5 8" id="KW-0812">Transmembrane</keyword>
<keyword evidence="10" id="KW-0808">Transferase</keyword>
<comment type="subcellular location">
    <subcellularLocation>
        <location evidence="1">Cell membrane</location>
        <topology evidence="1">Multi-pass membrane protein</topology>
    </subcellularLocation>
</comment>
<dbReference type="OrthoDB" id="400429at2"/>
<reference evidence="11" key="1">
    <citation type="submission" date="2015-07" db="EMBL/GenBank/DDBJ databases">
        <title>Draft genome sequence of the purine-degrading Gottschalkia purinilyticum DSM 1384 (formerly Clostridium purinilyticum).</title>
        <authorList>
            <person name="Poehlein A."/>
            <person name="Schiel-Bengelsdorf B."/>
            <person name="Bengelsdorf F.R."/>
            <person name="Daniel R."/>
            <person name="Duerre P."/>
        </authorList>
    </citation>
    <scope>NUCLEOTIDE SEQUENCE [LARGE SCALE GENOMIC DNA]</scope>
    <source>
        <strain evidence="11">DSM 1384</strain>
    </source>
</reference>
<dbReference type="Proteomes" id="UP000037267">
    <property type="component" value="Unassembled WGS sequence"/>
</dbReference>
<dbReference type="AlphaFoldDB" id="A0A0L0WFD1"/>
<evidence type="ECO:0000256" key="2">
    <source>
        <dbReference type="ARBA" id="ARBA00022448"/>
    </source>
</evidence>
<comment type="caution">
    <text evidence="10">The sequence shown here is derived from an EMBL/GenBank/DDBJ whole genome shotgun (WGS) entry which is preliminary data.</text>
</comment>
<dbReference type="PANTHER" id="PTHR40063">
    <property type="entry name" value="MEMBRANE PROTEIN-RELATED"/>
    <property type="match status" value="1"/>
</dbReference>
<feature type="transmembrane region" description="Helical" evidence="8">
    <location>
        <begin position="204"/>
        <end position="225"/>
    </location>
</feature>
<evidence type="ECO:0000256" key="8">
    <source>
        <dbReference type="SAM" id="Phobius"/>
    </source>
</evidence>
<evidence type="ECO:0000256" key="6">
    <source>
        <dbReference type="ARBA" id="ARBA00022989"/>
    </source>
</evidence>